<comment type="similarity">
    <text evidence="4 15">In the N-terminal section; belongs to the cytidine and deoxycytidylate deaminase family.</text>
</comment>
<accession>A0A1H7VY44</accession>
<evidence type="ECO:0000256" key="18">
    <source>
        <dbReference type="PIRSR" id="PIRSR006769-3"/>
    </source>
</evidence>
<keyword evidence="6 15" id="KW-0686">Riboflavin biosynthesis</keyword>
<dbReference type="GO" id="GO:0050661">
    <property type="term" value="F:NADP binding"/>
    <property type="evidence" value="ECO:0007669"/>
    <property type="project" value="InterPro"/>
</dbReference>
<dbReference type="PIRSF" id="PIRSF006769">
    <property type="entry name" value="RibD"/>
    <property type="match status" value="1"/>
</dbReference>
<feature type="binding site" evidence="17">
    <location>
        <position position="169"/>
    </location>
    <ligand>
        <name>NADP(+)</name>
        <dbReference type="ChEBI" id="CHEBI:58349"/>
    </ligand>
</feature>
<comment type="function">
    <text evidence="1 15">Converts 2,5-diamino-6-(ribosylamino)-4(3h)-pyrimidinone 5'-phosphate into 5-amino-6-(ribosylamino)-2,4(1h,3h)-pyrimidinedione 5'-phosphate.</text>
</comment>
<dbReference type="GO" id="GO:0009231">
    <property type="term" value="P:riboflavin biosynthetic process"/>
    <property type="evidence" value="ECO:0007669"/>
    <property type="project" value="UniProtKB-UniPathway"/>
</dbReference>
<dbReference type="Gene3D" id="3.40.140.10">
    <property type="entry name" value="Cytidine Deaminase, domain 2"/>
    <property type="match status" value="1"/>
</dbReference>
<evidence type="ECO:0000256" key="4">
    <source>
        <dbReference type="ARBA" id="ARBA00005259"/>
    </source>
</evidence>
<feature type="binding site" evidence="18">
    <location>
        <position position="74"/>
    </location>
    <ligand>
        <name>Zn(2+)</name>
        <dbReference type="ChEBI" id="CHEBI:29105"/>
        <note>catalytic</note>
    </ligand>
</feature>
<feature type="binding site" evidence="17">
    <location>
        <position position="203"/>
    </location>
    <ligand>
        <name>substrate</name>
    </ligand>
</feature>
<evidence type="ECO:0000256" key="1">
    <source>
        <dbReference type="ARBA" id="ARBA00002151"/>
    </source>
</evidence>
<evidence type="ECO:0000313" key="20">
    <source>
        <dbReference type="EMBL" id="GEK89368.1"/>
    </source>
</evidence>
<organism evidence="21 22">
    <name type="scientific">Alkalibacterium putridalgicola</name>
    <dbReference type="NCBI Taxonomy" id="426703"/>
    <lineage>
        <taxon>Bacteria</taxon>
        <taxon>Bacillati</taxon>
        <taxon>Bacillota</taxon>
        <taxon>Bacilli</taxon>
        <taxon>Lactobacillales</taxon>
        <taxon>Carnobacteriaceae</taxon>
        <taxon>Alkalibacterium</taxon>
    </lineage>
</organism>
<comment type="catalytic activity">
    <reaction evidence="13 15">
        <text>5-amino-6-(5-phospho-D-ribitylamino)uracil + NADP(+) = 5-amino-6-(5-phospho-D-ribosylamino)uracil + NADPH + H(+)</text>
        <dbReference type="Rhea" id="RHEA:17845"/>
        <dbReference type="ChEBI" id="CHEBI:15378"/>
        <dbReference type="ChEBI" id="CHEBI:57783"/>
        <dbReference type="ChEBI" id="CHEBI:58349"/>
        <dbReference type="ChEBI" id="CHEBI:58421"/>
        <dbReference type="ChEBI" id="CHEBI:58453"/>
        <dbReference type="EC" id="1.1.1.193"/>
    </reaction>
</comment>
<feature type="binding site" evidence="17">
    <location>
        <position position="220"/>
    </location>
    <ligand>
        <name>NADP(+)</name>
        <dbReference type="ChEBI" id="CHEBI:58349"/>
    </ligand>
</feature>
<dbReference type="Pfam" id="PF01872">
    <property type="entry name" value="RibD_C"/>
    <property type="match status" value="1"/>
</dbReference>
<keyword evidence="12" id="KW-0511">Multifunctional enzyme</keyword>
<dbReference type="NCBIfam" id="TIGR00227">
    <property type="entry name" value="ribD_Cterm"/>
    <property type="match status" value="1"/>
</dbReference>
<dbReference type="EC" id="3.5.4.26" evidence="15"/>
<dbReference type="STRING" id="426703.SAMN04488100_12827"/>
<comment type="similarity">
    <text evidence="5 15">In the C-terminal section; belongs to the HTP reductase family.</text>
</comment>
<keyword evidence="9 15" id="KW-0862">Zinc</keyword>
<dbReference type="InterPro" id="IPR004794">
    <property type="entry name" value="Eubact_RibD"/>
</dbReference>
<evidence type="ECO:0000256" key="9">
    <source>
        <dbReference type="ARBA" id="ARBA00022833"/>
    </source>
</evidence>
<dbReference type="EMBL" id="FOBL01000028">
    <property type="protein sequence ID" value="SEM13984.1"/>
    <property type="molecule type" value="Genomic_DNA"/>
</dbReference>
<keyword evidence="7 15" id="KW-0479">Metal-binding</keyword>
<evidence type="ECO:0000256" key="3">
    <source>
        <dbReference type="ARBA" id="ARBA00004910"/>
    </source>
</evidence>
<dbReference type="UniPathway" id="UPA00275">
    <property type="reaction ID" value="UER00401"/>
</dbReference>
<comment type="cofactor">
    <cofactor evidence="15 18">
        <name>Zn(2+)</name>
        <dbReference type="ChEBI" id="CHEBI:29105"/>
    </cofactor>
    <text evidence="15 18">Binds 1 zinc ion.</text>
</comment>
<feature type="binding site" evidence="17">
    <location>
        <position position="195"/>
    </location>
    <ligand>
        <name>NADP(+)</name>
        <dbReference type="ChEBI" id="CHEBI:58349"/>
    </ligand>
</feature>
<dbReference type="InterPro" id="IPR024072">
    <property type="entry name" value="DHFR-like_dom_sf"/>
</dbReference>
<dbReference type="InterPro" id="IPR002125">
    <property type="entry name" value="CMP_dCMP_dom"/>
</dbReference>
<evidence type="ECO:0000256" key="14">
    <source>
        <dbReference type="ARBA" id="ARBA00049886"/>
    </source>
</evidence>
<dbReference type="EMBL" id="BJUX01000014">
    <property type="protein sequence ID" value="GEK89368.1"/>
    <property type="molecule type" value="Genomic_DNA"/>
</dbReference>
<dbReference type="InterPro" id="IPR016192">
    <property type="entry name" value="APOBEC/CMP_deaminase_Zn-bd"/>
</dbReference>
<evidence type="ECO:0000259" key="19">
    <source>
        <dbReference type="PROSITE" id="PS51747"/>
    </source>
</evidence>
<proteinExistence type="inferred from homology"/>
<dbReference type="FunFam" id="3.40.140.10:FF:000025">
    <property type="entry name" value="Riboflavin biosynthesis protein RibD"/>
    <property type="match status" value="1"/>
</dbReference>
<evidence type="ECO:0000313" key="21">
    <source>
        <dbReference type="EMBL" id="SEM13984.1"/>
    </source>
</evidence>
<evidence type="ECO:0000256" key="16">
    <source>
        <dbReference type="PIRSR" id="PIRSR006769-1"/>
    </source>
</evidence>
<dbReference type="InterPro" id="IPR011549">
    <property type="entry name" value="RibD_C"/>
</dbReference>
<name>A0A1H7VY44_9LACT</name>
<feature type="domain" description="CMP/dCMP-type deaminase" evidence="19">
    <location>
        <begin position="1"/>
        <end position="122"/>
    </location>
</feature>
<feature type="binding site" evidence="17">
    <location>
        <position position="167"/>
    </location>
    <ligand>
        <name>substrate</name>
    </ligand>
</feature>
<gene>
    <name evidence="20" type="primary">ribD</name>
    <name evidence="20" type="ORF">APU01nite_14070</name>
    <name evidence="21" type="ORF">SAMN04488100_12827</name>
</gene>
<comment type="catalytic activity">
    <reaction evidence="14 15">
        <text>2,5-diamino-6-hydroxy-4-(5-phosphoribosylamino)-pyrimidine + H2O + H(+) = 5-amino-6-(5-phospho-D-ribosylamino)uracil + NH4(+)</text>
        <dbReference type="Rhea" id="RHEA:21868"/>
        <dbReference type="ChEBI" id="CHEBI:15377"/>
        <dbReference type="ChEBI" id="CHEBI:15378"/>
        <dbReference type="ChEBI" id="CHEBI:28938"/>
        <dbReference type="ChEBI" id="CHEBI:58453"/>
        <dbReference type="ChEBI" id="CHEBI:58614"/>
        <dbReference type="EC" id="3.5.4.26"/>
    </reaction>
</comment>
<evidence type="ECO:0000313" key="22">
    <source>
        <dbReference type="Proteomes" id="UP000198548"/>
    </source>
</evidence>
<feature type="binding site" evidence="17">
    <location>
        <position position="183"/>
    </location>
    <ligand>
        <name>substrate</name>
    </ligand>
</feature>
<dbReference type="InterPro" id="IPR050765">
    <property type="entry name" value="Riboflavin_Biosynth_HTPR"/>
</dbReference>
<dbReference type="OrthoDB" id="9800865at2"/>
<evidence type="ECO:0000313" key="23">
    <source>
        <dbReference type="Proteomes" id="UP000321425"/>
    </source>
</evidence>
<evidence type="ECO:0000256" key="6">
    <source>
        <dbReference type="ARBA" id="ARBA00022619"/>
    </source>
</evidence>
<evidence type="ECO:0000256" key="2">
    <source>
        <dbReference type="ARBA" id="ARBA00004882"/>
    </source>
</evidence>
<comment type="pathway">
    <text evidence="2 15">Cofactor biosynthesis; riboflavin biosynthesis; 5-amino-6-(D-ribitylamino)uracil from GTP: step 2/4.</text>
</comment>
<reference evidence="20 23" key="2">
    <citation type="submission" date="2019-07" db="EMBL/GenBank/DDBJ databases">
        <title>Whole genome shotgun sequence of Alkalibacterium putridalgicola NBRC 103243.</title>
        <authorList>
            <person name="Hosoyama A."/>
            <person name="Uohara A."/>
            <person name="Ohji S."/>
            <person name="Ichikawa N."/>
        </authorList>
    </citation>
    <scope>NUCLEOTIDE SEQUENCE [LARGE SCALE GENOMIC DNA]</scope>
    <source>
        <strain evidence="20 23">NBRC 103243</strain>
    </source>
</reference>
<feature type="binding site" evidence="17">
    <location>
        <position position="292"/>
    </location>
    <ligand>
        <name>substrate</name>
    </ligand>
</feature>
<dbReference type="Gene3D" id="3.40.430.10">
    <property type="entry name" value="Dihydrofolate Reductase, subunit A"/>
    <property type="match status" value="1"/>
</dbReference>
<evidence type="ECO:0000256" key="7">
    <source>
        <dbReference type="ARBA" id="ARBA00022723"/>
    </source>
</evidence>
<sequence>MDRKYMKRALELAEKGRGFTSPNPMVGAVIVKNGQIIGEGYHERFGEAHAEVNAIDSATEPVEGGTIYVTLEPCSHYGKTPPCSDLIIDRKLKKVVVAAMDPNPLVSGRGLDRLRKAGIEVVEGVLEAESNKLNEVFNKFITTQTPFVLMKYAMSLDGKIATQTGDSKWISSEKSREHAHHLRGYLSGIMVGIGTVLKDDPQLTCRVPGYPNPVRILLDSQLRVPLDSKILKDQDEAQTLILTTEHAPLSMRREIEKLGVEVLTVPERDEKVDLKAARSELGKKGIDSILLEGGGTLNAAALEAGIVDKVTIYIAPKIIGGAEAISPVMGRGVETIKDAYGLSDLQVTKLNEDIFVEGYLREEN</sequence>
<feature type="binding site" evidence="17">
    <location>
        <position position="206"/>
    </location>
    <ligand>
        <name>substrate</name>
    </ligand>
</feature>
<protein>
    <recommendedName>
        <fullName evidence="15">Riboflavin biosynthesis protein RibD</fullName>
    </recommendedName>
    <domain>
        <recommendedName>
            <fullName evidence="15">Diaminohydroxyphosphoribosylaminopyrimidine deaminase</fullName>
            <shortName evidence="15">DRAP deaminase</shortName>
            <ecNumber evidence="15">3.5.4.26</ecNumber>
        </recommendedName>
        <alternativeName>
            <fullName evidence="15">Riboflavin-specific deaminase</fullName>
        </alternativeName>
    </domain>
    <domain>
        <recommendedName>
            <fullName evidence="15">5-amino-6-(5-phosphoribosylamino)uracil reductase</fullName>
            <ecNumber evidence="15">1.1.1.193</ecNumber>
        </recommendedName>
        <alternativeName>
            <fullName evidence="15">HTP reductase</fullName>
        </alternativeName>
    </domain>
</protein>
<feature type="binding site" evidence="18">
    <location>
        <position position="49"/>
    </location>
    <ligand>
        <name>Zn(2+)</name>
        <dbReference type="ChEBI" id="CHEBI:29105"/>
        <note>catalytic</note>
    </ligand>
</feature>
<dbReference type="SUPFAM" id="SSF53927">
    <property type="entry name" value="Cytidine deaminase-like"/>
    <property type="match status" value="1"/>
</dbReference>
<evidence type="ECO:0000256" key="12">
    <source>
        <dbReference type="ARBA" id="ARBA00023268"/>
    </source>
</evidence>
<dbReference type="PANTHER" id="PTHR38011">
    <property type="entry name" value="DIHYDROFOLATE REDUCTASE FAMILY PROTEIN (AFU_ORTHOLOGUE AFUA_8G06820)"/>
    <property type="match status" value="1"/>
</dbReference>
<dbReference type="Pfam" id="PF00383">
    <property type="entry name" value="dCMP_cyt_deam_1"/>
    <property type="match status" value="1"/>
</dbReference>
<keyword evidence="10 15" id="KW-0521">NADP</keyword>
<keyword evidence="23" id="KW-1185">Reference proteome</keyword>
<evidence type="ECO:0000256" key="5">
    <source>
        <dbReference type="ARBA" id="ARBA00007417"/>
    </source>
</evidence>
<dbReference type="InterPro" id="IPR016193">
    <property type="entry name" value="Cytidine_deaminase-like"/>
</dbReference>
<dbReference type="PROSITE" id="PS51747">
    <property type="entry name" value="CYT_DCMP_DEAMINASES_2"/>
    <property type="match status" value="1"/>
</dbReference>
<evidence type="ECO:0000256" key="8">
    <source>
        <dbReference type="ARBA" id="ARBA00022801"/>
    </source>
</evidence>
<dbReference type="SUPFAM" id="SSF53597">
    <property type="entry name" value="Dihydrofolate reductase-like"/>
    <property type="match status" value="1"/>
</dbReference>
<reference evidence="21 22" key="1">
    <citation type="submission" date="2016-10" db="EMBL/GenBank/DDBJ databases">
        <authorList>
            <person name="de Groot N.N."/>
        </authorList>
    </citation>
    <scope>NUCLEOTIDE SEQUENCE [LARGE SCALE GENOMIC DNA]</scope>
    <source>
        <strain evidence="21 22">DSM 19182</strain>
    </source>
</reference>
<dbReference type="PANTHER" id="PTHR38011:SF7">
    <property type="entry name" value="2,5-DIAMINO-6-RIBOSYLAMINO-4(3H)-PYRIMIDINONE 5'-PHOSPHATE REDUCTASE"/>
    <property type="match status" value="1"/>
</dbReference>
<evidence type="ECO:0000256" key="17">
    <source>
        <dbReference type="PIRSR" id="PIRSR006769-2"/>
    </source>
</evidence>
<dbReference type="CDD" id="cd01284">
    <property type="entry name" value="Riboflavin_deaminase-reductase"/>
    <property type="match status" value="1"/>
</dbReference>
<dbReference type="GO" id="GO:0008835">
    <property type="term" value="F:diaminohydroxyphosphoribosylaminopyrimidine deaminase activity"/>
    <property type="evidence" value="ECO:0007669"/>
    <property type="project" value="UniProtKB-EC"/>
</dbReference>
<feature type="binding site" evidence="17">
    <location>
        <position position="199"/>
    </location>
    <ligand>
        <name>NADP(+)</name>
        <dbReference type="ChEBI" id="CHEBI:58349"/>
    </ligand>
</feature>
<dbReference type="GO" id="GO:0008270">
    <property type="term" value="F:zinc ion binding"/>
    <property type="evidence" value="ECO:0007669"/>
    <property type="project" value="InterPro"/>
</dbReference>
<dbReference type="Proteomes" id="UP000321425">
    <property type="component" value="Unassembled WGS sequence"/>
</dbReference>
<dbReference type="RefSeq" id="WP_091489164.1">
    <property type="nucleotide sequence ID" value="NZ_BJUX01000014.1"/>
</dbReference>
<evidence type="ECO:0000256" key="11">
    <source>
        <dbReference type="ARBA" id="ARBA00023002"/>
    </source>
</evidence>
<dbReference type="Proteomes" id="UP000198548">
    <property type="component" value="Unassembled WGS sequence"/>
</dbReference>
<feature type="binding site" evidence="17">
    <location>
        <begin position="294"/>
        <end position="300"/>
    </location>
    <ligand>
        <name>NADP(+)</name>
        <dbReference type="ChEBI" id="CHEBI:58349"/>
    </ligand>
</feature>
<dbReference type="NCBIfam" id="TIGR00326">
    <property type="entry name" value="eubact_ribD"/>
    <property type="match status" value="1"/>
</dbReference>
<feature type="binding site" evidence="17">
    <location>
        <position position="153"/>
    </location>
    <ligand>
        <name>NADP(+)</name>
        <dbReference type="ChEBI" id="CHEBI:58349"/>
    </ligand>
</feature>
<dbReference type="GO" id="GO:0008703">
    <property type="term" value="F:5-amino-6-(5-phosphoribosylamino)uracil reductase activity"/>
    <property type="evidence" value="ECO:0007669"/>
    <property type="project" value="UniProtKB-EC"/>
</dbReference>
<evidence type="ECO:0000256" key="10">
    <source>
        <dbReference type="ARBA" id="ARBA00022857"/>
    </source>
</evidence>
<evidence type="ECO:0000256" key="15">
    <source>
        <dbReference type="PIRNR" id="PIRNR006769"/>
    </source>
</evidence>
<dbReference type="AlphaFoldDB" id="A0A1H7VY44"/>
<evidence type="ECO:0000256" key="13">
    <source>
        <dbReference type="ARBA" id="ARBA00049861"/>
    </source>
</evidence>
<dbReference type="EC" id="1.1.1.193" evidence="15"/>
<feature type="active site" description="Proton donor" evidence="16">
    <location>
        <position position="51"/>
    </location>
</feature>
<dbReference type="PROSITE" id="PS00903">
    <property type="entry name" value="CYT_DCMP_DEAMINASES_1"/>
    <property type="match status" value="1"/>
</dbReference>
<feature type="binding site" evidence="18">
    <location>
        <position position="83"/>
    </location>
    <ligand>
        <name>Zn(2+)</name>
        <dbReference type="ChEBI" id="CHEBI:29105"/>
        <note>catalytic</note>
    </ligand>
</feature>
<keyword evidence="11 15" id="KW-0560">Oxidoreductase</keyword>
<comment type="pathway">
    <text evidence="3 15">Cofactor biosynthesis; riboflavin biosynthesis; 5-amino-6-(D-ribitylamino)uracil from GTP: step 3/4.</text>
</comment>
<keyword evidence="8 15" id="KW-0378">Hydrolase</keyword>
<dbReference type="InterPro" id="IPR002734">
    <property type="entry name" value="RibDG_C"/>
</dbReference>